<evidence type="ECO:0000256" key="1">
    <source>
        <dbReference type="SAM" id="MobiDB-lite"/>
    </source>
</evidence>
<gene>
    <name evidence="3" type="ORF">GCWU000325_01537</name>
</gene>
<sequence>MTAFYGSASAKINLKSEAPRIYFQAAAFLFFSLNILIFGCLYPIIDFFNRDIEILCCERKHTTLPLHHQTERKRQRKSTLRFQNRKHNN</sequence>
<reference evidence="3" key="1">
    <citation type="submission" date="2009-09" db="EMBL/GenBank/DDBJ databases">
        <authorList>
            <person name="Weinstock G."/>
            <person name="Sodergren E."/>
            <person name="Clifton S."/>
            <person name="Fulton L."/>
            <person name="Fulton B."/>
            <person name="Courtney L."/>
            <person name="Fronick C."/>
            <person name="Harrison M."/>
            <person name="Strong C."/>
            <person name="Farmer C."/>
            <person name="Delahaunty K."/>
            <person name="Markovic C."/>
            <person name="Hall O."/>
            <person name="Minx P."/>
            <person name="Tomlinson C."/>
            <person name="Mitreva M."/>
            <person name="Nelson J."/>
            <person name="Hou S."/>
            <person name="Wollam A."/>
            <person name="Pepin K.H."/>
            <person name="Johnson M."/>
            <person name="Bhonagiri V."/>
            <person name="Nash W.E."/>
            <person name="Warren W."/>
            <person name="Chinwalla A."/>
            <person name="Mardis E.R."/>
            <person name="Wilson R.K."/>
        </authorList>
    </citation>
    <scope>NUCLEOTIDE SEQUENCE [LARGE SCALE GENOMIC DNA]</scope>
    <source>
        <strain evidence="3">ATCC 51259</strain>
    </source>
</reference>
<dbReference type="STRING" id="626522.GCWU000325_01537"/>
<name>C9LH36_9BACT</name>
<dbReference type="EMBL" id="ACIJ02000018">
    <property type="protein sequence ID" value="EEX71994.1"/>
    <property type="molecule type" value="Genomic_DNA"/>
</dbReference>
<feature type="region of interest" description="Disordered" evidence="1">
    <location>
        <begin position="67"/>
        <end position="89"/>
    </location>
</feature>
<keyword evidence="2" id="KW-0472">Membrane</keyword>
<keyword evidence="2" id="KW-0812">Transmembrane</keyword>
<dbReference type="HOGENOM" id="CLU_2452158_0_0_10"/>
<proteinExistence type="predicted"/>
<evidence type="ECO:0000256" key="2">
    <source>
        <dbReference type="SAM" id="Phobius"/>
    </source>
</evidence>
<keyword evidence="4" id="KW-1185">Reference proteome</keyword>
<evidence type="ECO:0000313" key="4">
    <source>
        <dbReference type="Proteomes" id="UP000003460"/>
    </source>
</evidence>
<comment type="caution">
    <text evidence="3">The sequence shown here is derived from an EMBL/GenBank/DDBJ whole genome shotgun (WGS) entry which is preliminary data.</text>
</comment>
<feature type="compositionally biased region" description="Basic residues" evidence="1">
    <location>
        <begin position="70"/>
        <end position="89"/>
    </location>
</feature>
<evidence type="ECO:0000313" key="3">
    <source>
        <dbReference type="EMBL" id="EEX71994.1"/>
    </source>
</evidence>
<feature type="transmembrane region" description="Helical" evidence="2">
    <location>
        <begin position="21"/>
        <end position="45"/>
    </location>
</feature>
<organism evidence="3 4">
    <name type="scientific">Alloprevotella tannerae ATCC 51259</name>
    <dbReference type="NCBI Taxonomy" id="626522"/>
    <lineage>
        <taxon>Bacteria</taxon>
        <taxon>Pseudomonadati</taxon>
        <taxon>Bacteroidota</taxon>
        <taxon>Bacteroidia</taxon>
        <taxon>Bacteroidales</taxon>
        <taxon>Prevotellaceae</taxon>
        <taxon>Alloprevotella</taxon>
    </lineage>
</organism>
<keyword evidence="2" id="KW-1133">Transmembrane helix</keyword>
<accession>C9LH36</accession>
<dbReference type="AlphaFoldDB" id="C9LH36"/>
<dbReference type="Proteomes" id="UP000003460">
    <property type="component" value="Unassembled WGS sequence"/>
</dbReference>
<protein>
    <submittedName>
        <fullName evidence="3">Uncharacterized protein</fullName>
    </submittedName>
</protein>